<protein>
    <submittedName>
        <fullName evidence="2">Eukaryotic translation initiation factor 5</fullName>
    </submittedName>
</protein>
<dbReference type="AlphaFoldDB" id="A0A1V9YJS7"/>
<dbReference type="PANTHER" id="PTHR14208">
    <property type="entry name" value="BASIC LEUCINE ZIPPER AND W2 DOMAIN-CONTAINING PROTEIN"/>
    <property type="match status" value="1"/>
</dbReference>
<name>A0A1V9YJS7_9STRA</name>
<dbReference type="OrthoDB" id="10250831at2759"/>
<dbReference type="GO" id="GO:0016020">
    <property type="term" value="C:membrane"/>
    <property type="evidence" value="ECO:0007669"/>
    <property type="project" value="TreeGrafter"/>
</dbReference>
<dbReference type="InterPro" id="IPR051245">
    <property type="entry name" value="eIF5-mimic_regulator"/>
</dbReference>
<evidence type="ECO:0000259" key="1">
    <source>
        <dbReference type="PROSITE" id="PS51363"/>
    </source>
</evidence>
<organism evidence="2 3">
    <name type="scientific">Thraustotheca clavata</name>
    <dbReference type="NCBI Taxonomy" id="74557"/>
    <lineage>
        <taxon>Eukaryota</taxon>
        <taxon>Sar</taxon>
        <taxon>Stramenopiles</taxon>
        <taxon>Oomycota</taxon>
        <taxon>Saprolegniomycetes</taxon>
        <taxon>Saprolegniales</taxon>
        <taxon>Achlyaceae</taxon>
        <taxon>Thraustotheca</taxon>
    </lineage>
</organism>
<feature type="domain" description="W2" evidence="1">
    <location>
        <begin position="26"/>
        <end position="193"/>
    </location>
</feature>
<evidence type="ECO:0000313" key="3">
    <source>
        <dbReference type="Proteomes" id="UP000243217"/>
    </source>
</evidence>
<dbReference type="STRING" id="74557.A0A1V9YJS7"/>
<dbReference type="GO" id="GO:0003743">
    <property type="term" value="F:translation initiation factor activity"/>
    <property type="evidence" value="ECO:0007669"/>
    <property type="project" value="UniProtKB-KW"/>
</dbReference>
<dbReference type="SUPFAM" id="SSF48371">
    <property type="entry name" value="ARM repeat"/>
    <property type="match status" value="1"/>
</dbReference>
<comment type="caution">
    <text evidence="2">The sequence shown here is derived from an EMBL/GenBank/DDBJ whole genome shotgun (WGS) entry which is preliminary data.</text>
</comment>
<dbReference type="Gene3D" id="1.25.40.180">
    <property type="match status" value="1"/>
</dbReference>
<accession>A0A1V9YJS7</accession>
<dbReference type="InterPro" id="IPR016024">
    <property type="entry name" value="ARM-type_fold"/>
</dbReference>
<dbReference type="Proteomes" id="UP000243217">
    <property type="component" value="Unassembled WGS sequence"/>
</dbReference>
<dbReference type="PANTHER" id="PTHR14208:SF2">
    <property type="entry name" value="PROTEIN KRASAVIETZ"/>
    <property type="match status" value="1"/>
</dbReference>
<dbReference type="EMBL" id="JNBS01003584">
    <property type="protein sequence ID" value="OQR85984.1"/>
    <property type="molecule type" value="Genomic_DNA"/>
</dbReference>
<dbReference type="Pfam" id="PF02020">
    <property type="entry name" value="W2"/>
    <property type="match status" value="1"/>
</dbReference>
<keyword evidence="2" id="KW-0396">Initiation factor</keyword>
<feature type="non-terminal residue" evidence="2">
    <location>
        <position position="1"/>
    </location>
</feature>
<reference evidence="2 3" key="1">
    <citation type="journal article" date="2014" name="Genome Biol. Evol.">
        <title>The secreted proteins of Achlya hypogyna and Thraustotheca clavata identify the ancestral oomycete secretome and reveal gene acquisitions by horizontal gene transfer.</title>
        <authorList>
            <person name="Misner I."/>
            <person name="Blouin N."/>
            <person name="Leonard G."/>
            <person name="Richards T.A."/>
            <person name="Lane C.E."/>
        </authorList>
    </citation>
    <scope>NUCLEOTIDE SEQUENCE [LARGE SCALE GENOMIC DNA]</scope>
    <source>
        <strain evidence="2 3">ATCC 34112</strain>
    </source>
</reference>
<dbReference type="SMART" id="SM00515">
    <property type="entry name" value="eIF5C"/>
    <property type="match status" value="1"/>
</dbReference>
<gene>
    <name evidence="2" type="ORF">THRCLA_10595</name>
</gene>
<proteinExistence type="predicted"/>
<dbReference type="GO" id="GO:0005737">
    <property type="term" value="C:cytoplasm"/>
    <property type="evidence" value="ECO:0007669"/>
    <property type="project" value="TreeGrafter"/>
</dbReference>
<dbReference type="PROSITE" id="PS51363">
    <property type="entry name" value="W2"/>
    <property type="match status" value="1"/>
</dbReference>
<keyword evidence="3" id="KW-1185">Reference proteome</keyword>
<dbReference type="InterPro" id="IPR003307">
    <property type="entry name" value="W2_domain"/>
</dbReference>
<keyword evidence="2" id="KW-0648">Protein biosynthesis</keyword>
<evidence type="ECO:0000313" key="2">
    <source>
        <dbReference type="EMBL" id="OQR85984.1"/>
    </source>
</evidence>
<sequence length="193" mass="21560">EAIEAAAHAAMAFNEEQVASAVDNLEIDDDGAIENAIESLATFLKAPHSDAQIFDEVARQQTFAALPVMDRLSIFFGAAFTGDILTQQQIPKYAAVLEKIIDNERLQFQLIALVEHFCAIKFPTLLNTFPVVLKHFYDEDLVAEDTILAWSVDETRKNYAHYEITPTQAAALKKALAPFVEWLENAEEESDEE</sequence>